<evidence type="ECO:0000256" key="2">
    <source>
        <dbReference type="ARBA" id="ARBA00022723"/>
    </source>
</evidence>
<keyword evidence="7" id="KW-1185">Reference proteome</keyword>
<comment type="subcellular location">
    <subcellularLocation>
        <location evidence="1">Nucleus</location>
    </subcellularLocation>
</comment>
<keyword evidence="2" id="KW-0479">Metal-binding</keyword>
<sequence>MACLALPPNHPRFPSTPVLHAICAVGALFTPAVTSPPPLSFAEMSPEYIFTQRHRQKEDRPVTFAEVQAKFAKETAGKLEYLGMDLLQVLQTNILLSWYYWSHAGYVSSHQCCCKSNYGLLIHSDIDGLRFVNYACQTANLVLDHGISGIAISQLCTFFAFMCSSRSQRMPSVPYYSKSYRPVSVVPAAKSVVEDETRRNAFWFAYAMERQHGCSNAWALSLDDQDVTQLLPVRSDQFEQGVLVPPKERQWAHTPELLLNHTDGQVDPFILYIKACVLLSKVKTFNLRFRGTALCGG</sequence>
<dbReference type="CDD" id="cd12148">
    <property type="entry name" value="fungal_TF_MHR"/>
    <property type="match status" value="1"/>
</dbReference>
<protein>
    <recommendedName>
        <fullName evidence="8">Transcription factor domain-containing protein</fullName>
    </recommendedName>
</protein>
<keyword evidence="3" id="KW-0805">Transcription regulation</keyword>
<keyword evidence="5" id="KW-0539">Nucleus</keyword>
<evidence type="ECO:0000313" key="7">
    <source>
        <dbReference type="Proteomes" id="UP000297245"/>
    </source>
</evidence>
<dbReference type="PANTHER" id="PTHR47338:SF29">
    <property type="entry name" value="ZN(2)-C6 FUNGAL-TYPE DOMAIN-CONTAINING PROTEIN"/>
    <property type="match status" value="1"/>
</dbReference>
<evidence type="ECO:0000256" key="3">
    <source>
        <dbReference type="ARBA" id="ARBA00023015"/>
    </source>
</evidence>
<gene>
    <name evidence="6" type="ORF">K435DRAFT_1805</name>
</gene>
<dbReference type="InterPro" id="IPR050815">
    <property type="entry name" value="TF_fung"/>
</dbReference>
<keyword evidence="4" id="KW-0804">Transcription</keyword>
<reference evidence="6 7" key="1">
    <citation type="journal article" date="2019" name="Nat. Ecol. Evol.">
        <title>Megaphylogeny resolves global patterns of mushroom evolution.</title>
        <authorList>
            <person name="Varga T."/>
            <person name="Krizsan K."/>
            <person name="Foldi C."/>
            <person name="Dima B."/>
            <person name="Sanchez-Garcia M."/>
            <person name="Sanchez-Ramirez S."/>
            <person name="Szollosi G.J."/>
            <person name="Szarkandi J.G."/>
            <person name="Papp V."/>
            <person name="Albert L."/>
            <person name="Andreopoulos W."/>
            <person name="Angelini C."/>
            <person name="Antonin V."/>
            <person name="Barry K.W."/>
            <person name="Bougher N.L."/>
            <person name="Buchanan P."/>
            <person name="Buyck B."/>
            <person name="Bense V."/>
            <person name="Catcheside P."/>
            <person name="Chovatia M."/>
            <person name="Cooper J."/>
            <person name="Damon W."/>
            <person name="Desjardin D."/>
            <person name="Finy P."/>
            <person name="Geml J."/>
            <person name="Haridas S."/>
            <person name="Hughes K."/>
            <person name="Justo A."/>
            <person name="Karasinski D."/>
            <person name="Kautmanova I."/>
            <person name="Kiss B."/>
            <person name="Kocsube S."/>
            <person name="Kotiranta H."/>
            <person name="LaButti K.M."/>
            <person name="Lechner B.E."/>
            <person name="Liimatainen K."/>
            <person name="Lipzen A."/>
            <person name="Lukacs Z."/>
            <person name="Mihaltcheva S."/>
            <person name="Morgado L.N."/>
            <person name="Niskanen T."/>
            <person name="Noordeloos M.E."/>
            <person name="Ohm R.A."/>
            <person name="Ortiz-Santana B."/>
            <person name="Ovrebo C."/>
            <person name="Racz N."/>
            <person name="Riley R."/>
            <person name="Savchenko A."/>
            <person name="Shiryaev A."/>
            <person name="Soop K."/>
            <person name="Spirin V."/>
            <person name="Szebenyi C."/>
            <person name="Tomsovsky M."/>
            <person name="Tulloss R.E."/>
            <person name="Uehling J."/>
            <person name="Grigoriev I.V."/>
            <person name="Vagvolgyi C."/>
            <person name="Papp T."/>
            <person name="Martin F.M."/>
            <person name="Miettinen O."/>
            <person name="Hibbett D.S."/>
            <person name="Nagy L.G."/>
        </authorList>
    </citation>
    <scope>NUCLEOTIDE SEQUENCE [LARGE SCALE GENOMIC DNA]</scope>
    <source>
        <strain evidence="6 7">CBS 962.96</strain>
    </source>
</reference>
<name>A0A4S8MY35_DENBC</name>
<organism evidence="6 7">
    <name type="scientific">Dendrothele bispora (strain CBS 962.96)</name>
    <dbReference type="NCBI Taxonomy" id="1314807"/>
    <lineage>
        <taxon>Eukaryota</taxon>
        <taxon>Fungi</taxon>
        <taxon>Dikarya</taxon>
        <taxon>Basidiomycota</taxon>
        <taxon>Agaricomycotina</taxon>
        <taxon>Agaricomycetes</taxon>
        <taxon>Agaricomycetidae</taxon>
        <taxon>Agaricales</taxon>
        <taxon>Agaricales incertae sedis</taxon>
        <taxon>Dendrothele</taxon>
    </lineage>
</organism>
<evidence type="ECO:0000313" key="6">
    <source>
        <dbReference type="EMBL" id="THV08165.1"/>
    </source>
</evidence>
<dbReference type="GO" id="GO:0005634">
    <property type="term" value="C:nucleus"/>
    <property type="evidence" value="ECO:0007669"/>
    <property type="project" value="UniProtKB-SubCell"/>
</dbReference>
<accession>A0A4S8MY35</accession>
<dbReference type="EMBL" id="ML179035">
    <property type="protein sequence ID" value="THV08165.1"/>
    <property type="molecule type" value="Genomic_DNA"/>
</dbReference>
<dbReference type="AlphaFoldDB" id="A0A4S8MY35"/>
<dbReference type="GO" id="GO:0000981">
    <property type="term" value="F:DNA-binding transcription factor activity, RNA polymerase II-specific"/>
    <property type="evidence" value="ECO:0007669"/>
    <property type="project" value="InterPro"/>
</dbReference>
<proteinExistence type="predicted"/>
<evidence type="ECO:0000256" key="1">
    <source>
        <dbReference type="ARBA" id="ARBA00004123"/>
    </source>
</evidence>
<evidence type="ECO:0000256" key="4">
    <source>
        <dbReference type="ARBA" id="ARBA00023163"/>
    </source>
</evidence>
<dbReference type="OrthoDB" id="39175at2759"/>
<dbReference type="PANTHER" id="PTHR47338">
    <property type="entry name" value="ZN(II)2CYS6 TRANSCRIPTION FACTOR (EUROFUNG)-RELATED"/>
    <property type="match status" value="1"/>
</dbReference>
<evidence type="ECO:0000256" key="5">
    <source>
        <dbReference type="ARBA" id="ARBA00023242"/>
    </source>
</evidence>
<evidence type="ECO:0008006" key="8">
    <source>
        <dbReference type="Google" id="ProtNLM"/>
    </source>
</evidence>
<dbReference type="Proteomes" id="UP000297245">
    <property type="component" value="Unassembled WGS sequence"/>
</dbReference>
<dbReference type="GO" id="GO:0046872">
    <property type="term" value="F:metal ion binding"/>
    <property type="evidence" value="ECO:0007669"/>
    <property type="project" value="UniProtKB-KW"/>
</dbReference>